<evidence type="ECO:0000313" key="1">
    <source>
        <dbReference type="EMBL" id="GFR97892.1"/>
    </source>
</evidence>
<dbReference type="InterPro" id="IPR012337">
    <property type="entry name" value="RNaseH-like_sf"/>
</dbReference>
<reference evidence="1 2" key="1">
    <citation type="journal article" date="2021" name="Elife">
        <title>Chloroplast acquisition without the gene transfer in kleptoplastic sea slugs, Plakobranchus ocellatus.</title>
        <authorList>
            <person name="Maeda T."/>
            <person name="Takahashi S."/>
            <person name="Yoshida T."/>
            <person name="Shimamura S."/>
            <person name="Takaki Y."/>
            <person name="Nagai Y."/>
            <person name="Toyoda A."/>
            <person name="Suzuki Y."/>
            <person name="Arimoto A."/>
            <person name="Ishii H."/>
            <person name="Satoh N."/>
            <person name="Nishiyama T."/>
            <person name="Hasebe M."/>
            <person name="Maruyama T."/>
            <person name="Minagawa J."/>
            <person name="Obokata J."/>
            <person name="Shigenobu S."/>
        </authorList>
    </citation>
    <scope>NUCLEOTIDE SEQUENCE [LARGE SCALE GENOMIC DNA]</scope>
</reference>
<evidence type="ECO:0008006" key="3">
    <source>
        <dbReference type="Google" id="ProtNLM"/>
    </source>
</evidence>
<dbReference type="Proteomes" id="UP000762676">
    <property type="component" value="Unassembled WGS sequence"/>
</dbReference>
<dbReference type="GO" id="GO:0003676">
    <property type="term" value="F:nucleic acid binding"/>
    <property type="evidence" value="ECO:0007669"/>
    <property type="project" value="InterPro"/>
</dbReference>
<sequence length="172" mass="19339">MGEVSAIGEQPSGTHPQLHKYSRNLESKNEELAGLDTMEAVLHYSSIPPHEMPPLSKIVKEIENIGPKAQLLEREIKDFTNKHLDKKHPIKEWFRIYTDGSATDAVRNRVGGVYATLPDETSLERSFACRMRCTNFKAEAEAIKEALNFVNNKISKTSKVVHVIPSDVRSVL</sequence>
<dbReference type="InterPro" id="IPR036397">
    <property type="entry name" value="RNaseH_sf"/>
</dbReference>
<gene>
    <name evidence="1" type="ORF">ElyMa_002756600</name>
</gene>
<organism evidence="1 2">
    <name type="scientific">Elysia marginata</name>
    <dbReference type="NCBI Taxonomy" id="1093978"/>
    <lineage>
        <taxon>Eukaryota</taxon>
        <taxon>Metazoa</taxon>
        <taxon>Spiralia</taxon>
        <taxon>Lophotrochozoa</taxon>
        <taxon>Mollusca</taxon>
        <taxon>Gastropoda</taxon>
        <taxon>Heterobranchia</taxon>
        <taxon>Euthyneura</taxon>
        <taxon>Panpulmonata</taxon>
        <taxon>Sacoglossa</taxon>
        <taxon>Placobranchoidea</taxon>
        <taxon>Plakobranchidae</taxon>
        <taxon>Elysia</taxon>
    </lineage>
</organism>
<dbReference type="SUPFAM" id="SSF53098">
    <property type="entry name" value="Ribonuclease H-like"/>
    <property type="match status" value="1"/>
</dbReference>
<keyword evidence="2" id="KW-1185">Reference proteome</keyword>
<dbReference type="EMBL" id="BMAT01005657">
    <property type="protein sequence ID" value="GFR97892.1"/>
    <property type="molecule type" value="Genomic_DNA"/>
</dbReference>
<dbReference type="Gene3D" id="3.30.420.10">
    <property type="entry name" value="Ribonuclease H-like superfamily/Ribonuclease H"/>
    <property type="match status" value="1"/>
</dbReference>
<evidence type="ECO:0000313" key="2">
    <source>
        <dbReference type="Proteomes" id="UP000762676"/>
    </source>
</evidence>
<protein>
    <recommendedName>
        <fullName evidence="3">RNase H type-1 domain-containing protein</fullName>
    </recommendedName>
</protein>
<proteinExistence type="predicted"/>
<accession>A0AAV4HKI5</accession>
<name>A0AAV4HKI5_9GAST</name>
<dbReference type="AlphaFoldDB" id="A0AAV4HKI5"/>
<comment type="caution">
    <text evidence="1">The sequence shown here is derived from an EMBL/GenBank/DDBJ whole genome shotgun (WGS) entry which is preliminary data.</text>
</comment>